<dbReference type="STRING" id="630515.SAMN04489812_1414"/>
<dbReference type="RefSeq" id="WP_407939656.1">
    <property type="nucleotide sequence ID" value="NZ_LT629772.1"/>
</dbReference>
<reference evidence="3 4" key="1">
    <citation type="submission" date="2016-10" db="EMBL/GenBank/DDBJ databases">
        <authorList>
            <person name="de Groot N.N."/>
        </authorList>
    </citation>
    <scope>NUCLEOTIDE SEQUENCE [LARGE SCALE GENOMIC DNA]</scope>
    <source>
        <strain evidence="3 4">DSM 21800</strain>
    </source>
</reference>
<feature type="domain" description="AB hydrolase-1" evidence="2">
    <location>
        <begin position="28"/>
        <end position="69"/>
    </location>
</feature>
<accession>A0A1H1QWC6</accession>
<protein>
    <recommendedName>
        <fullName evidence="2">AB hydrolase-1 domain-containing protein</fullName>
    </recommendedName>
</protein>
<dbReference type="AlphaFoldDB" id="A0A1H1QWC6"/>
<dbReference type="EMBL" id="LT629772">
    <property type="protein sequence ID" value="SDS27687.1"/>
    <property type="molecule type" value="Genomic_DNA"/>
</dbReference>
<dbReference type="GO" id="GO:0003824">
    <property type="term" value="F:catalytic activity"/>
    <property type="evidence" value="ECO:0007669"/>
    <property type="project" value="UniProtKB-ARBA"/>
</dbReference>
<gene>
    <name evidence="3" type="ORF">SAMN04489812_1414</name>
</gene>
<dbReference type="InterPro" id="IPR029058">
    <property type="entry name" value="AB_hydrolase_fold"/>
</dbReference>
<feature type="region of interest" description="Disordered" evidence="1">
    <location>
        <begin position="88"/>
        <end position="123"/>
    </location>
</feature>
<keyword evidence="4" id="KW-1185">Reference proteome</keyword>
<evidence type="ECO:0000259" key="2">
    <source>
        <dbReference type="Pfam" id="PF00561"/>
    </source>
</evidence>
<proteinExistence type="predicted"/>
<dbReference type="SUPFAM" id="SSF53474">
    <property type="entry name" value="alpha/beta-Hydrolases"/>
    <property type="match status" value="1"/>
</dbReference>
<dbReference type="InterPro" id="IPR000073">
    <property type="entry name" value="AB_hydrolase_1"/>
</dbReference>
<sequence>MSGEHYVSVGGEVRLFVRELGDRGRDRPSLLVLHGGPDVGHSYRLPGVERLAADHHVVLFDFRGCGRSSCGLAVEELQPELVVQTRIGSSQPFPLDRSTCSDSRPGDGLQPRSWSAILRMSGG</sequence>
<organism evidence="3 4">
    <name type="scientific">Microlunatus soli</name>
    <dbReference type="NCBI Taxonomy" id="630515"/>
    <lineage>
        <taxon>Bacteria</taxon>
        <taxon>Bacillati</taxon>
        <taxon>Actinomycetota</taxon>
        <taxon>Actinomycetes</taxon>
        <taxon>Propionibacteriales</taxon>
        <taxon>Propionibacteriaceae</taxon>
        <taxon>Microlunatus</taxon>
    </lineage>
</organism>
<evidence type="ECO:0000313" key="4">
    <source>
        <dbReference type="Proteomes" id="UP000199103"/>
    </source>
</evidence>
<dbReference type="Proteomes" id="UP000199103">
    <property type="component" value="Chromosome I"/>
</dbReference>
<dbReference type="Pfam" id="PF00561">
    <property type="entry name" value="Abhydrolase_1"/>
    <property type="match status" value="1"/>
</dbReference>
<evidence type="ECO:0000313" key="3">
    <source>
        <dbReference type="EMBL" id="SDS27687.1"/>
    </source>
</evidence>
<dbReference type="Gene3D" id="3.40.50.1820">
    <property type="entry name" value="alpha/beta hydrolase"/>
    <property type="match status" value="1"/>
</dbReference>
<name>A0A1H1QWC6_9ACTN</name>
<feature type="compositionally biased region" description="Polar residues" evidence="1">
    <location>
        <begin position="88"/>
        <end position="102"/>
    </location>
</feature>
<evidence type="ECO:0000256" key="1">
    <source>
        <dbReference type="SAM" id="MobiDB-lite"/>
    </source>
</evidence>